<evidence type="ECO:0000256" key="6">
    <source>
        <dbReference type="ARBA" id="ARBA00038233"/>
    </source>
</evidence>
<keyword evidence="5 9" id="KW-0482">Metalloprotease</keyword>
<evidence type="ECO:0000313" key="12">
    <source>
        <dbReference type="Proteomes" id="UP001142055"/>
    </source>
</evidence>
<evidence type="ECO:0000256" key="7">
    <source>
        <dbReference type="ARBA" id="ARBA00040360"/>
    </source>
</evidence>
<dbReference type="PANTHER" id="PTHR22726:SF1">
    <property type="entry name" value="METALLOENDOPEPTIDASE OMA1, MITOCHONDRIAL"/>
    <property type="match status" value="1"/>
</dbReference>
<evidence type="ECO:0000313" key="11">
    <source>
        <dbReference type="EMBL" id="KAJ6216256.1"/>
    </source>
</evidence>
<evidence type="ECO:0000259" key="10">
    <source>
        <dbReference type="Pfam" id="PF01435"/>
    </source>
</evidence>
<dbReference type="Proteomes" id="UP001142055">
    <property type="component" value="Chromosome 3"/>
</dbReference>
<dbReference type="PANTHER" id="PTHR22726">
    <property type="entry name" value="METALLOENDOPEPTIDASE OMA1"/>
    <property type="match status" value="1"/>
</dbReference>
<keyword evidence="2" id="KW-0479">Metal-binding</keyword>
<keyword evidence="1 9" id="KW-0645">Protease</keyword>
<keyword evidence="4 9" id="KW-0862">Zinc</keyword>
<dbReference type="GO" id="GO:0046872">
    <property type="term" value="F:metal ion binding"/>
    <property type="evidence" value="ECO:0007669"/>
    <property type="project" value="UniProtKB-KW"/>
</dbReference>
<dbReference type="GO" id="GO:0004222">
    <property type="term" value="F:metalloendopeptidase activity"/>
    <property type="evidence" value="ECO:0007669"/>
    <property type="project" value="InterPro"/>
</dbReference>
<dbReference type="InterPro" id="IPR051156">
    <property type="entry name" value="Mito/Outer_Membr_Metalloprot"/>
</dbReference>
<keyword evidence="3 9" id="KW-0378">Hydrolase</keyword>
<dbReference type="EMBL" id="JAPWDV010000003">
    <property type="protein sequence ID" value="KAJ6216256.1"/>
    <property type="molecule type" value="Genomic_DNA"/>
</dbReference>
<reference evidence="11" key="1">
    <citation type="submission" date="2022-12" db="EMBL/GenBank/DDBJ databases">
        <title>Genome assemblies of Blomia tropicalis.</title>
        <authorList>
            <person name="Cui Y."/>
        </authorList>
    </citation>
    <scope>NUCLEOTIDE SEQUENCE</scope>
    <source>
        <tissue evidence="11">Adult mites</tissue>
    </source>
</reference>
<comment type="caution">
    <text evidence="11">The sequence shown here is derived from an EMBL/GenBank/DDBJ whole genome shotgun (WGS) entry which is preliminary data.</text>
</comment>
<evidence type="ECO:0000256" key="8">
    <source>
        <dbReference type="ARBA" id="ARBA00042978"/>
    </source>
</evidence>
<dbReference type="AlphaFoldDB" id="A0A9Q0LZS3"/>
<keyword evidence="12" id="KW-1185">Reference proteome</keyword>
<protein>
    <recommendedName>
        <fullName evidence="7">Metalloendopeptidase OMA1, mitochondrial</fullName>
    </recommendedName>
    <alternativeName>
        <fullName evidence="8">Overlapping with the m-AAA protease 1 homolog</fullName>
    </alternativeName>
</protein>
<name>A0A9Q0LZS3_BLOTA</name>
<gene>
    <name evidence="11" type="ORF">RDWZM_007413</name>
</gene>
<dbReference type="InterPro" id="IPR001915">
    <property type="entry name" value="Peptidase_M48"/>
</dbReference>
<proteinExistence type="inferred from homology"/>
<sequence length="387" mass="45432">MLILKLIRFHSNSWERIRIFGYSRKHFSLNSLNRCSSNQLSERANKNNNQWNSDLKTVEARVVPPIKNIKTSYKVEVYLQDLSTKNFLLKKLFGFPISVVQWIQLPKQQKVDSSIRFTAWLGGLIIIMSFWGYFKIHNEEILEKYDEIVLSDIMSKYEGKFVDSKTPSIINLDQILNKLISMNKEFVNDENFNLEWLCVIIDDDQKQELVVDDSMKFVIMTKATLQLCENEHQMAYLLANAMGHYILKHKREPVIVLWLSASGNWFGKDSYLSILGKIDQSSGRFFYNSYQKVAKKLNYSDTLEEEADRVALQLMARACYDIREVDKFAAKCRKLIIDDGKEASEETIDQHRYVYKHSFNDHKMEFISKNLDTFMNFRLKCNCPPLK</sequence>
<comment type="similarity">
    <text evidence="6 9">Belongs to the peptidase M48 family.</text>
</comment>
<evidence type="ECO:0000256" key="5">
    <source>
        <dbReference type="ARBA" id="ARBA00023049"/>
    </source>
</evidence>
<dbReference type="GO" id="GO:0006515">
    <property type="term" value="P:protein quality control for misfolded or incompletely synthesized proteins"/>
    <property type="evidence" value="ECO:0007669"/>
    <property type="project" value="TreeGrafter"/>
</dbReference>
<comment type="cofactor">
    <cofactor evidence="9">
        <name>Zn(2+)</name>
        <dbReference type="ChEBI" id="CHEBI:29105"/>
    </cofactor>
    <text evidence="9">Binds 1 zinc ion per subunit.</text>
</comment>
<evidence type="ECO:0000256" key="2">
    <source>
        <dbReference type="ARBA" id="ARBA00022723"/>
    </source>
</evidence>
<organism evidence="11 12">
    <name type="scientific">Blomia tropicalis</name>
    <name type="common">Mite</name>
    <dbReference type="NCBI Taxonomy" id="40697"/>
    <lineage>
        <taxon>Eukaryota</taxon>
        <taxon>Metazoa</taxon>
        <taxon>Ecdysozoa</taxon>
        <taxon>Arthropoda</taxon>
        <taxon>Chelicerata</taxon>
        <taxon>Arachnida</taxon>
        <taxon>Acari</taxon>
        <taxon>Acariformes</taxon>
        <taxon>Sarcoptiformes</taxon>
        <taxon>Astigmata</taxon>
        <taxon>Glycyphagoidea</taxon>
        <taxon>Echimyopodidae</taxon>
        <taxon>Blomia</taxon>
    </lineage>
</organism>
<evidence type="ECO:0000256" key="1">
    <source>
        <dbReference type="ARBA" id="ARBA00022670"/>
    </source>
</evidence>
<dbReference type="Pfam" id="PF01435">
    <property type="entry name" value="Peptidase_M48"/>
    <property type="match status" value="1"/>
</dbReference>
<evidence type="ECO:0000256" key="4">
    <source>
        <dbReference type="ARBA" id="ARBA00022833"/>
    </source>
</evidence>
<dbReference type="GO" id="GO:0005743">
    <property type="term" value="C:mitochondrial inner membrane"/>
    <property type="evidence" value="ECO:0007669"/>
    <property type="project" value="TreeGrafter"/>
</dbReference>
<evidence type="ECO:0000256" key="9">
    <source>
        <dbReference type="RuleBase" id="RU003983"/>
    </source>
</evidence>
<accession>A0A9Q0LZS3</accession>
<feature type="domain" description="Peptidase M48" evidence="10">
    <location>
        <begin position="216"/>
        <end position="351"/>
    </location>
</feature>
<evidence type="ECO:0000256" key="3">
    <source>
        <dbReference type="ARBA" id="ARBA00022801"/>
    </source>
</evidence>
<dbReference type="GO" id="GO:0034982">
    <property type="term" value="P:mitochondrial protein processing"/>
    <property type="evidence" value="ECO:0007669"/>
    <property type="project" value="TreeGrafter"/>
</dbReference>